<reference evidence="3 4" key="1">
    <citation type="journal article" date="2015" name="Genome Biol. Evol.">
        <title>Comparative Genomics of a Bacterivorous Green Alga Reveals Evolutionary Causalities and Consequences of Phago-Mixotrophic Mode of Nutrition.</title>
        <authorList>
            <person name="Burns J.A."/>
            <person name="Paasch A."/>
            <person name="Narechania A."/>
            <person name="Kim E."/>
        </authorList>
    </citation>
    <scope>NUCLEOTIDE SEQUENCE [LARGE SCALE GENOMIC DNA]</scope>
    <source>
        <strain evidence="3 4">PLY_AMNH</strain>
    </source>
</reference>
<sequence>MGGRRADNGERLSSQEADETLRGYRRAALWGSKVRIAAVEKLVELVKPSRPTTKVDVLADRADILIEFQRLEEAIVEDLPEELEGLTKDLIEIDLLTTSKRVVRGEWMLGAQGTGAKGGGSGMPVTPPKSLREISRQSIGRRLGWTWSECEKVIVEIRVAAAQQAADLAQVRHIFGRHPAGREEPWAFDLVDGKFPRCRQDQCGLEELPEEEHSEPARSAAQCRKRRKVKEPRESDGEDSGDEGAKRAAAKARFAGLRTATDEELRRALDGTLSVKDITRPSEELLEELAAAVECYQDRHCAENTRRSYDTGVKAFLTFCVWFACLGCLEPLLPATDATLARFITFSAWFVQPGTIKSYLAGDVGPAKPMMPITLRDLRNMARVASMETVTDMAIWAAILVGFYGLFRKDNLTVGKAHAWNTRGALVREDVLFTEAGDVVWLRVEGRGKRGGLVPMTHAVLVAGLKGLAEQVLHQAAGD</sequence>
<dbReference type="EMBL" id="LGRX02016567">
    <property type="protein sequence ID" value="KAK3261914.1"/>
    <property type="molecule type" value="Genomic_DNA"/>
</dbReference>
<feature type="region of interest" description="Disordered" evidence="2">
    <location>
        <begin position="207"/>
        <end position="246"/>
    </location>
</feature>
<keyword evidence="1" id="KW-0238">DNA-binding</keyword>
<protein>
    <recommendedName>
        <fullName evidence="5">Core-binding (CB) domain-containing protein</fullName>
    </recommendedName>
</protein>
<evidence type="ECO:0008006" key="5">
    <source>
        <dbReference type="Google" id="ProtNLM"/>
    </source>
</evidence>
<gene>
    <name evidence="3" type="ORF">CYMTET_29208</name>
</gene>
<dbReference type="SUPFAM" id="SSF47823">
    <property type="entry name" value="lambda integrase-like, N-terminal domain"/>
    <property type="match status" value="1"/>
</dbReference>
<comment type="caution">
    <text evidence="3">The sequence shown here is derived from an EMBL/GenBank/DDBJ whole genome shotgun (WGS) entry which is preliminary data.</text>
</comment>
<evidence type="ECO:0000313" key="4">
    <source>
        <dbReference type="Proteomes" id="UP001190700"/>
    </source>
</evidence>
<dbReference type="Gene3D" id="1.10.150.130">
    <property type="match status" value="1"/>
</dbReference>
<dbReference type="AlphaFoldDB" id="A0AAE0FLI4"/>
<keyword evidence="4" id="KW-1185">Reference proteome</keyword>
<proteinExistence type="predicted"/>
<dbReference type="Proteomes" id="UP001190700">
    <property type="component" value="Unassembled WGS sequence"/>
</dbReference>
<evidence type="ECO:0000256" key="1">
    <source>
        <dbReference type="ARBA" id="ARBA00023125"/>
    </source>
</evidence>
<dbReference type="GO" id="GO:0003677">
    <property type="term" value="F:DNA binding"/>
    <property type="evidence" value="ECO:0007669"/>
    <property type="project" value="UniProtKB-KW"/>
</dbReference>
<organism evidence="3 4">
    <name type="scientific">Cymbomonas tetramitiformis</name>
    <dbReference type="NCBI Taxonomy" id="36881"/>
    <lineage>
        <taxon>Eukaryota</taxon>
        <taxon>Viridiplantae</taxon>
        <taxon>Chlorophyta</taxon>
        <taxon>Pyramimonadophyceae</taxon>
        <taxon>Pyramimonadales</taxon>
        <taxon>Pyramimonadaceae</taxon>
        <taxon>Cymbomonas</taxon>
    </lineage>
</organism>
<evidence type="ECO:0000256" key="2">
    <source>
        <dbReference type="SAM" id="MobiDB-lite"/>
    </source>
</evidence>
<dbReference type="InterPro" id="IPR010998">
    <property type="entry name" value="Integrase_recombinase_N"/>
</dbReference>
<accession>A0AAE0FLI4</accession>
<name>A0AAE0FLI4_9CHLO</name>
<evidence type="ECO:0000313" key="3">
    <source>
        <dbReference type="EMBL" id="KAK3261914.1"/>
    </source>
</evidence>